<dbReference type="GO" id="GO:0051537">
    <property type="term" value="F:2 iron, 2 sulfur cluster binding"/>
    <property type="evidence" value="ECO:0007669"/>
    <property type="project" value="UniProtKB-KW"/>
</dbReference>
<feature type="domain" description="Aminotransferase class V" evidence="12">
    <location>
        <begin position="3"/>
        <end position="366"/>
    </location>
</feature>
<evidence type="ECO:0000313" key="13">
    <source>
        <dbReference type="EMBL" id="ABS51319.1"/>
    </source>
</evidence>
<organism evidence="13 14">
    <name type="scientific">Campylobacter hominis (strain ATCC BAA-381 / DSM 21671 / CCUG 45161 / LMG 19568 / NCTC 13146 / CH001A)</name>
    <dbReference type="NCBI Taxonomy" id="360107"/>
    <lineage>
        <taxon>Bacteria</taxon>
        <taxon>Pseudomonadati</taxon>
        <taxon>Campylobacterota</taxon>
        <taxon>Epsilonproteobacteria</taxon>
        <taxon>Campylobacterales</taxon>
        <taxon>Campylobacteraceae</taxon>
        <taxon>Campylobacter</taxon>
    </lineage>
</organism>
<dbReference type="SUPFAM" id="SSF53383">
    <property type="entry name" value="PLP-dependent transferases"/>
    <property type="match status" value="1"/>
</dbReference>
<dbReference type="GO" id="GO:0006534">
    <property type="term" value="P:cysteine metabolic process"/>
    <property type="evidence" value="ECO:0007669"/>
    <property type="project" value="InterPro"/>
</dbReference>
<dbReference type="EC" id="2.8.1.7" evidence="4"/>
<proteinExistence type="inferred from homology"/>
<dbReference type="Gene3D" id="3.90.1150.10">
    <property type="entry name" value="Aspartate Aminotransferase, domain 1"/>
    <property type="match status" value="1"/>
</dbReference>
<comment type="similarity">
    <text evidence="3">Belongs to the class-V pyridoxal-phosphate-dependent aminotransferase family. NifS/IscS subfamily.</text>
</comment>
<keyword evidence="14" id="KW-1185">Reference proteome</keyword>
<evidence type="ECO:0000256" key="7">
    <source>
        <dbReference type="ARBA" id="ARBA00022723"/>
    </source>
</evidence>
<dbReference type="NCBIfam" id="TIGR03403">
    <property type="entry name" value="nifS_epsilon"/>
    <property type="match status" value="1"/>
</dbReference>
<evidence type="ECO:0000256" key="9">
    <source>
        <dbReference type="ARBA" id="ARBA00023004"/>
    </source>
</evidence>
<evidence type="ECO:0000256" key="1">
    <source>
        <dbReference type="ARBA" id="ARBA00001933"/>
    </source>
</evidence>
<dbReference type="InterPro" id="IPR016454">
    <property type="entry name" value="Cysteine_dSase"/>
</dbReference>
<dbReference type="STRING" id="360107.CHAB381_0042"/>
<sequence length="396" mass="43133">MRVYLDNNATTMIDPEARELMLPFLNEKFGNPNSLHDFGSETHPALRKAMDQLYTALNAKDSDDIIVTSCATESNNWVLKGIYFDKIITGEKDNIITTSVEHPAIGETCSFLETLGVKIIRLGVNTDGNINLDELKEKINDKTALVSIMWANNETGTIFPIREAAEIAHAHGALFHTDATQAVGKIKVNVQKEDMDFMSFSGHKFHAPKGVGALFIKDSIPLTSLLHGGEHMGGRRSGTLNVAGIVAMGKAIEIADKFIDFENSHIRRLRDKLENALLEIPDVGVVGDRKFRVPNTILASIKGVEGEAMLWDLNKAGIAASTGSACASVTLKSNPILEAIGADKELAHTALRLSLSRFNTEAEIDYAISHIKSAINRLRSISSTFAYAPDGYKSGL</sequence>
<dbReference type="EMBL" id="CP000776">
    <property type="protein sequence ID" value="ABS51319.1"/>
    <property type="molecule type" value="Genomic_DNA"/>
</dbReference>
<evidence type="ECO:0000256" key="4">
    <source>
        <dbReference type="ARBA" id="ARBA00012239"/>
    </source>
</evidence>
<evidence type="ECO:0000256" key="5">
    <source>
        <dbReference type="ARBA" id="ARBA00022679"/>
    </source>
</evidence>
<dbReference type="HOGENOM" id="CLU_003433_0_0_7"/>
<evidence type="ECO:0000256" key="3">
    <source>
        <dbReference type="ARBA" id="ARBA00006490"/>
    </source>
</evidence>
<dbReference type="Gene3D" id="3.40.640.10">
    <property type="entry name" value="Type I PLP-dependent aspartate aminotransferase-like (Major domain)"/>
    <property type="match status" value="1"/>
</dbReference>
<dbReference type="PIRSF" id="PIRSF005572">
    <property type="entry name" value="NifS"/>
    <property type="match status" value="1"/>
</dbReference>
<dbReference type="KEGG" id="cha:CHAB381_0042"/>
<evidence type="ECO:0000256" key="11">
    <source>
        <dbReference type="ARBA" id="ARBA00050776"/>
    </source>
</evidence>
<evidence type="ECO:0000256" key="10">
    <source>
        <dbReference type="ARBA" id="ARBA00023014"/>
    </source>
</evidence>
<evidence type="ECO:0000256" key="6">
    <source>
        <dbReference type="ARBA" id="ARBA00022714"/>
    </source>
</evidence>
<gene>
    <name evidence="13" type="primary">nifS</name>
    <name evidence="13" type="ordered locus">CHAB381_0042</name>
</gene>
<dbReference type="GO" id="GO:0046872">
    <property type="term" value="F:metal ion binding"/>
    <property type="evidence" value="ECO:0007669"/>
    <property type="project" value="UniProtKB-KW"/>
</dbReference>
<keyword evidence="5 13" id="KW-0808">Transferase</keyword>
<dbReference type="InterPro" id="IPR015424">
    <property type="entry name" value="PyrdxlP-dep_Trfase"/>
</dbReference>
<keyword evidence="9" id="KW-0408">Iron</keyword>
<dbReference type="RefSeq" id="WP_011991511.1">
    <property type="nucleotide sequence ID" value="NC_009714.1"/>
</dbReference>
<dbReference type="GO" id="GO:0031071">
    <property type="term" value="F:cysteine desulfurase activity"/>
    <property type="evidence" value="ECO:0007669"/>
    <property type="project" value="UniProtKB-EC"/>
</dbReference>
<keyword evidence="6" id="KW-0001">2Fe-2S</keyword>
<dbReference type="eggNOG" id="COG1104">
    <property type="taxonomic scope" value="Bacteria"/>
</dbReference>
<evidence type="ECO:0000256" key="2">
    <source>
        <dbReference type="ARBA" id="ARBA00003120"/>
    </source>
</evidence>
<reference evidence="14" key="1">
    <citation type="submission" date="2007-07" db="EMBL/GenBank/DDBJ databases">
        <title>Complete genome sequence of Campylobacter hominis ATCC BAA-381, a commensal isolated from the human gastrointestinal tract.</title>
        <authorList>
            <person name="Fouts D.E."/>
            <person name="Mongodin E.F."/>
            <person name="Puiu D."/>
            <person name="Sebastian Y."/>
            <person name="Miller W.G."/>
            <person name="Mandrell R.E."/>
            <person name="Nelson K.E."/>
        </authorList>
    </citation>
    <scope>NUCLEOTIDE SEQUENCE [LARGE SCALE GENOMIC DNA]</scope>
    <source>
        <strain evidence="14">ATCC BAA-381 / DSM 21671 / CCUG 45161 / LMG 19568 / NCTC 13146 / CH001A</strain>
    </source>
</reference>
<dbReference type="InterPro" id="IPR015421">
    <property type="entry name" value="PyrdxlP-dep_Trfase_major"/>
</dbReference>
<dbReference type="Proteomes" id="UP000002407">
    <property type="component" value="Chromosome"/>
</dbReference>
<evidence type="ECO:0000256" key="8">
    <source>
        <dbReference type="ARBA" id="ARBA00022898"/>
    </source>
</evidence>
<evidence type="ECO:0000259" key="12">
    <source>
        <dbReference type="Pfam" id="PF00266"/>
    </source>
</evidence>
<dbReference type="InterPro" id="IPR015422">
    <property type="entry name" value="PyrdxlP-dep_Trfase_small"/>
</dbReference>
<dbReference type="AlphaFoldDB" id="A7HZH3"/>
<name>A7HZH3_CAMHC</name>
<dbReference type="OrthoDB" id="9808002at2"/>
<accession>A7HZH3</accession>
<dbReference type="PANTHER" id="PTHR11601:SF34">
    <property type="entry name" value="CYSTEINE DESULFURASE"/>
    <property type="match status" value="1"/>
</dbReference>
<comment type="catalytic activity">
    <reaction evidence="11">
        <text>(sulfur carrier)-H + L-cysteine = (sulfur carrier)-SH + L-alanine</text>
        <dbReference type="Rhea" id="RHEA:43892"/>
        <dbReference type="Rhea" id="RHEA-COMP:14737"/>
        <dbReference type="Rhea" id="RHEA-COMP:14739"/>
        <dbReference type="ChEBI" id="CHEBI:29917"/>
        <dbReference type="ChEBI" id="CHEBI:35235"/>
        <dbReference type="ChEBI" id="CHEBI:57972"/>
        <dbReference type="ChEBI" id="CHEBI:64428"/>
        <dbReference type="EC" id="2.8.1.7"/>
    </reaction>
</comment>
<dbReference type="PANTHER" id="PTHR11601">
    <property type="entry name" value="CYSTEINE DESULFURYLASE FAMILY MEMBER"/>
    <property type="match status" value="1"/>
</dbReference>
<evidence type="ECO:0000313" key="14">
    <source>
        <dbReference type="Proteomes" id="UP000002407"/>
    </source>
</evidence>
<keyword evidence="7" id="KW-0479">Metal-binding</keyword>
<comment type="cofactor">
    <cofactor evidence="1">
        <name>pyridoxal 5'-phosphate</name>
        <dbReference type="ChEBI" id="CHEBI:597326"/>
    </cofactor>
</comment>
<dbReference type="InterPro" id="IPR000192">
    <property type="entry name" value="Aminotrans_V_dom"/>
</dbReference>
<dbReference type="FunFam" id="3.40.640.10:FF:000084">
    <property type="entry name" value="IscS-like cysteine desulfurase"/>
    <property type="match status" value="1"/>
</dbReference>
<comment type="function">
    <text evidence="2">Catalyzes the removal of elemental sulfur atoms from cysteine to produce alanine. Seems to participate in the biosynthesis of the nitrogenase metalloclusters by providing the inorganic sulfur required for the Fe-S core formation.</text>
</comment>
<dbReference type="InterPro" id="IPR017773">
    <property type="entry name" value="Cys_deSase_NifS_proteobacteria"/>
</dbReference>
<keyword evidence="10" id="KW-0411">Iron-sulfur</keyword>
<dbReference type="Pfam" id="PF00266">
    <property type="entry name" value="Aminotran_5"/>
    <property type="match status" value="1"/>
</dbReference>
<keyword evidence="8" id="KW-0663">Pyridoxal phosphate</keyword>
<protein>
    <recommendedName>
        <fullName evidence="4">cysteine desulfurase</fullName>
        <ecNumber evidence="4">2.8.1.7</ecNumber>
    </recommendedName>
</protein>